<protein>
    <recommendedName>
        <fullName evidence="2">VOC domain-containing protein</fullName>
    </recommendedName>
</protein>
<dbReference type="InterPro" id="IPR037523">
    <property type="entry name" value="VOC_core"/>
</dbReference>
<keyword evidence="1" id="KW-0479">Metal-binding</keyword>
<dbReference type="Gene3D" id="3.10.180.10">
    <property type="entry name" value="2,3-Dihydroxybiphenyl 1,2-Dioxygenase, domain 1"/>
    <property type="match status" value="1"/>
</dbReference>
<dbReference type="AlphaFoldDB" id="X0XTG3"/>
<proteinExistence type="predicted"/>
<comment type="caution">
    <text evidence="3">The sequence shown here is derived from an EMBL/GenBank/DDBJ whole genome shotgun (WGS) entry which is preliminary data.</text>
</comment>
<dbReference type="GO" id="GO:0046872">
    <property type="term" value="F:metal ion binding"/>
    <property type="evidence" value="ECO:0007669"/>
    <property type="project" value="UniProtKB-KW"/>
</dbReference>
<sequence>LQNGLWQIGLVVEDLDGAIEAYSDLFGIGPWHVYTYQKPLLKTMTYRGKPGNYRMRVALARIGPLQIELIQPLEGESIYAEFIREHGYGIHHIGATVDDLESAVAQAEAFGLEHVMGGGGHGLDGDGGFAYLGTESLLGTTLELIQLPKRRVQPDRVYPPAEES</sequence>
<dbReference type="InterPro" id="IPR051785">
    <property type="entry name" value="MMCE/EMCE_epimerase"/>
</dbReference>
<dbReference type="InterPro" id="IPR029068">
    <property type="entry name" value="Glyas_Bleomycin-R_OHBP_Dase"/>
</dbReference>
<reference evidence="3" key="1">
    <citation type="journal article" date="2014" name="Front. Microbiol.">
        <title>High frequency of phylogenetically diverse reductive dehalogenase-homologous genes in deep subseafloor sedimentary metagenomes.</title>
        <authorList>
            <person name="Kawai M."/>
            <person name="Futagami T."/>
            <person name="Toyoda A."/>
            <person name="Takaki Y."/>
            <person name="Nishi S."/>
            <person name="Hori S."/>
            <person name="Arai W."/>
            <person name="Tsubouchi T."/>
            <person name="Morono Y."/>
            <person name="Uchiyama I."/>
            <person name="Ito T."/>
            <person name="Fujiyama A."/>
            <person name="Inagaki F."/>
            <person name="Takami H."/>
        </authorList>
    </citation>
    <scope>NUCLEOTIDE SEQUENCE</scope>
    <source>
        <strain evidence="3">Expedition CK06-06</strain>
    </source>
</reference>
<dbReference type="GO" id="GO:0004493">
    <property type="term" value="F:methylmalonyl-CoA epimerase activity"/>
    <property type="evidence" value="ECO:0007669"/>
    <property type="project" value="TreeGrafter"/>
</dbReference>
<dbReference type="EMBL" id="BARS01044663">
    <property type="protein sequence ID" value="GAG38612.1"/>
    <property type="molecule type" value="Genomic_DNA"/>
</dbReference>
<evidence type="ECO:0000259" key="2">
    <source>
        <dbReference type="PROSITE" id="PS51819"/>
    </source>
</evidence>
<accession>X0XTG3</accession>
<dbReference type="SUPFAM" id="SSF54593">
    <property type="entry name" value="Glyoxalase/Bleomycin resistance protein/Dihydroxybiphenyl dioxygenase"/>
    <property type="match status" value="1"/>
</dbReference>
<evidence type="ECO:0000256" key="1">
    <source>
        <dbReference type="ARBA" id="ARBA00022723"/>
    </source>
</evidence>
<dbReference type="PANTHER" id="PTHR43048:SF3">
    <property type="entry name" value="METHYLMALONYL-COA EPIMERASE, MITOCHONDRIAL"/>
    <property type="match status" value="1"/>
</dbReference>
<dbReference type="Pfam" id="PF13669">
    <property type="entry name" value="Glyoxalase_4"/>
    <property type="match status" value="1"/>
</dbReference>
<gene>
    <name evidence="3" type="ORF">S01H1_67436</name>
</gene>
<feature type="non-terminal residue" evidence="3">
    <location>
        <position position="1"/>
    </location>
</feature>
<organism evidence="3">
    <name type="scientific">marine sediment metagenome</name>
    <dbReference type="NCBI Taxonomy" id="412755"/>
    <lineage>
        <taxon>unclassified sequences</taxon>
        <taxon>metagenomes</taxon>
        <taxon>ecological metagenomes</taxon>
    </lineage>
</organism>
<dbReference type="PROSITE" id="PS51819">
    <property type="entry name" value="VOC"/>
    <property type="match status" value="1"/>
</dbReference>
<name>X0XTG3_9ZZZZ</name>
<dbReference type="GO" id="GO:0046491">
    <property type="term" value="P:L-methylmalonyl-CoA metabolic process"/>
    <property type="evidence" value="ECO:0007669"/>
    <property type="project" value="TreeGrafter"/>
</dbReference>
<evidence type="ECO:0000313" key="3">
    <source>
        <dbReference type="EMBL" id="GAG38612.1"/>
    </source>
</evidence>
<dbReference type="PANTHER" id="PTHR43048">
    <property type="entry name" value="METHYLMALONYL-COA EPIMERASE"/>
    <property type="match status" value="1"/>
</dbReference>
<feature type="domain" description="VOC" evidence="2">
    <location>
        <begin position="4"/>
        <end position="147"/>
    </location>
</feature>